<dbReference type="Proteomes" id="UP001177744">
    <property type="component" value="Unassembled WGS sequence"/>
</dbReference>
<proteinExistence type="predicted"/>
<sequence>MNRSNLKNMEKTSTIAQTSLNIREFIPQRILTENAFEISEENLVPQIHISEKSTEFVHERKLEVLVMFKFFTDQVRSFTMLFESVVGNFQDGQN</sequence>
<keyword evidence="2" id="KW-1185">Reference proteome</keyword>
<reference evidence="1" key="1">
    <citation type="submission" date="2023-06" db="EMBL/GenBank/DDBJ databases">
        <title>Reference genome for the Northern bat (Eptesicus nilssonii), a most northern bat species.</title>
        <authorList>
            <person name="Laine V.N."/>
            <person name="Pulliainen A.T."/>
            <person name="Lilley T.M."/>
        </authorList>
    </citation>
    <scope>NUCLEOTIDE SEQUENCE</scope>
    <source>
        <strain evidence="1">BLF_Eptnil</strain>
        <tissue evidence="1">Kidney</tissue>
    </source>
</reference>
<dbReference type="AlphaFoldDB" id="A0AA40HUV5"/>
<evidence type="ECO:0000313" key="1">
    <source>
        <dbReference type="EMBL" id="KAK1337340.1"/>
    </source>
</evidence>
<organism evidence="1 2">
    <name type="scientific">Cnephaeus nilssonii</name>
    <name type="common">Northern bat</name>
    <name type="synonym">Eptesicus nilssonii</name>
    <dbReference type="NCBI Taxonomy" id="3371016"/>
    <lineage>
        <taxon>Eukaryota</taxon>
        <taxon>Metazoa</taxon>
        <taxon>Chordata</taxon>
        <taxon>Craniata</taxon>
        <taxon>Vertebrata</taxon>
        <taxon>Euteleostomi</taxon>
        <taxon>Mammalia</taxon>
        <taxon>Eutheria</taxon>
        <taxon>Laurasiatheria</taxon>
        <taxon>Chiroptera</taxon>
        <taxon>Yangochiroptera</taxon>
        <taxon>Vespertilionidae</taxon>
        <taxon>Cnephaeus</taxon>
    </lineage>
</organism>
<accession>A0AA40HUV5</accession>
<comment type="caution">
    <text evidence="1">The sequence shown here is derived from an EMBL/GenBank/DDBJ whole genome shotgun (WGS) entry which is preliminary data.</text>
</comment>
<dbReference type="EMBL" id="JAULJE010000011">
    <property type="protein sequence ID" value="KAK1337340.1"/>
    <property type="molecule type" value="Genomic_DNA"/>
</dbReference>
<evidence type="ECO:0000313" key="2">
    <source>
        <dbReference type="Proteomes" id="UP001177744"/>
    </source>
</evidence>
<gene>
    <name evidence="1" type="ORF">QTO34_001966</name>
</gene>
<name>A0AA40HUV5_CNENI</name>
<protein>
    <submittedName>
        <fullName evidence="1">Uncharacterized protein</fullName>
    </submittedName>
</protein>